<dbReference type="RefSeq" id="WP_316433363.1">
    <property type="nucleotide sequence ID" value="NZ_CP053586.1"/>
</dbReference>
<dbReference type="EMBL" id="CP053586">
    <property type="protein sequence ID" value="WNZ21998.1"/>
    <property type="molecule type" value="Genomic_DNA"/>
</dbReference>
<dbReference type="GO" id="GO:0005886">
    <property type="term" value="C:plasma membrane"/>
    <property type="evidence" value="ECO:0007669"/>
    <property type="project" value="UniProtKB-SubCell"/>
</dbReference>
<gene>
    <name evidence="7" type="ORF">HJG54_03355</name>
</gene>
<evidence type="ECO:0000256" key="3">
    <source>
        <dbReference type="ARBA" id="ARBA00022692"/>
    </source>
</evidence>
<keyword evidence="5 6" id="KW-0472">Membrane</keyword>
<comment type="subcellular location">
    <subcellularLocation>
        <location evidence="6">Cell membrane</location>
        <topology evidence="6">Multi-pass membrane protein</topology>
    </subcellularLocation>
    <subcellularLocation>
        <location evidence="1">Membrane</location>
        <topology evidence="1">Multi-pass membrane protein</topology>
    </subcellularLocation>
</comment>
<keyword evidence="3 6" id="KW-0812">Transmembrane</keyword>
<sequence length="269" mass="28223">MLETPLGWGLLFVLGSFTGVLSGLLGIGGGLLMVPALTLFGVPLVQATATSLVGVFLSSISGSLRNFRAGELNWRVSLVLAGFGIVTAQVGAWLGDQLPDALLSIGFAVLLLLTIYLMNLRQRLQRQQAGSQDATKTVSDSIRWKPTAAIGLLAGVLSGLFGVGGGVVMVPLQMLFLGESIKAAVRTSLGAIVAIAISGLAQHAWNGNVLWIPGLCLGMGGVLGAQFGTRLLPRLPDQTVNLLFRVFLIGLAVYMLLRGLSAWGFLNWV</sequence>
<dbReference type="PANTHER" id="PTHR43701">
    <property type="entry name" value="MEMBRANE TRANSPORTER PROTEIN MJ0441-RELATED"/>
    <property type="match status" value="1"/>
</dbReference>
<dbReference type="AlphaFoldDB" id="A0AA96WB95"/>
<feature type="transmembrane region" description="Helical" evidence="6">
    <location>
        <begin position="39"/>
        <end position="60"/>
    </location>
</feature>
<name>A0AA96WB95_9CYAN</name>
<accession>A0AA96WB95</accession>
<evidence type="ECO:0000256" key="5">
    <source>
        <dbReference type="ARBA" id="ARBA00023136"/>
    </source>
</evidence>
<dbReference type="PANTHER" id="PTHR43701:SF2">
    <property type="entry name" value="MEMBRANE TRANSPORTER PROTEIN YJNA-RELATED"/>
    <property type="match status" value="1"/>
</dbReference>
<feature type="transmembrane region" description="Helical" evidence="6">
    <location>
        <begin position="211"/>
        <end position="232"/>
    </location>
</feature>
<dbReference type="InterPro" id="IPR002781">
    <property type="entry name" value="TM_pro_TauE-like"/>
</dbReference>
<evidence type="ECO:0000256" key="2">
    <source>
        <dbReference type="ARBA" id="ARBA00009142"/>
    </source>
</evidence>
<keyword evidence="6" id="KW-1003">Cell membrane</keyword>
<feature type="transmembrane region" description="Helical" evidence="6">
    <location>
        <begin position="148"/>
        <end position="172"/>
    </location>
</feature>
<evidence type="ECO:0000256" key="4">
    <source>
        <dbReference type="ARBA" id="ARBA00022989"/>
    </source>
</evidence>
<protein>
    <recommendedName>
        <fullName evidence="6">Probable membrane transporter protein</fullName>
    </recommendedName>
</protein>
<comment type="similarity">
    <text evidence="2 6">Belongs to the 4-toluene sulfonate uptake permease (TSUP) (TC 2.A.102) family.</text>
</comment>
<organism evidence="7">
    <name type="scientific">Leptolyngbya sp. NK1-12</name>
    <dbReference type="NCBI Taxonomy" id="2547451"/>
    <lineage>
        <taxon>Bacteria</taxon>
        <taxon>Bacillati</taxon>
        <taxon>Cyanobacteriota</taxon>
        <taxon>Cyanophyceae</taxon>
        <taxon>Leptolyngbyales</taxon>
        <taxon>Leptolyngbyaceae</taxon>
        <taxon>Leptolyngbya group</taxon>
        <taxon>Leptolyngbya</taxon>
    </lineage>
</organism>
<evidence type="ECO:0000313" key="7">
    <source>
        <dbReference type="EMBL" id="WNZ21998.1"/>
    </source>
</evidence>
<feature type="transmembrane region" description="Helical" evidence="6">
    <location>
        <begin position="72"/>
        <end position="94"/>
    </location>
</feature>
<feature type="transmembrane region" description="Helical" evidence="6">
    <location>
        <begin position="6"/>
        <end position="27"/>
    </location>
</feature>
<dbReference type="InterPro" id="IPR051598">
    <property type="entry name" value="TSUP/Inactive_protease-like"/>
</dbReference>
<dbReference type="Pfam" id="PF01925">
    <property type="entry name" value="TauE"/>
    <property type="match status" value="1"/>
</dbReference>
<reference evidence="7" key="1">
    <citation type="submission" date="2020-05" db="EMBL/GenBank/DDBJ databases">
        <authorList>
            <person name="Zhu T."/>
            <person name="Keshari N."/>
            <person name="Lu X."/>
        </authorList>
    </citation>
    <scope>NUCLEOTIDE SEQUENCE</scope>
    <source>
        <strain evidence="7">NK1-12</strain>
    </source>
</reference>
<feature type="transmembrane region" description="Helical" evidence="6">
    <location>
        <begin position="184"/>
        <end position="205"/>
    </location>
</feature>
<evidence type="ECO:0000256" key="1">
    <source>
        <dbReference type="ARBA" id="ARBA00004141"/>
    </source>
</evidence>
<evidence type="ECO:0000256" key="6">
    <source>
        <dbReference type="RuleBase" id="RU363041"/>
    </source>
</evidence>
<keyword evidence="4 6" id="KW-1133">Transmembrane helix</keyword>
<feature type="transmembrane region" description="Helical" evidence="6">
    <location>
        <begin position="101"/>
        <end position="118"/>
    </location>
</feature>
<feature type="transmembrane region" description="Helical" evidence="6">
    <location>
        <begin position="244"/>
        <end position="266"/>
    </location>
</feature>
<proteinExistence type="inferred from homology"/>